<keyword evidence="1 4" id="KW-0808">Transferase</keyword>
<proteinExistence type="predicted"/>
<evidence type="ECO:0000313" key="6">
    <source>
        <dbReference type="EMBL" id="ALM62236.1"/>
    </source>
</evidence>
<evidence type="ECO:0000256" key="4">
    <source>
        <dbReference type="RuleBase" id="RU363062"/>
    </source>
</evidence>
<organism evidence="6">
    <name type="scientific">Soybean leaf-associated ssRNA virus 2</name>
    <dbReference type="NCBI Taxonomy" id="1719268"/>
    <lineage>
        <taxon>Viruses</taxon>
        <taxon>Riboviria</taxon>
    </lineage>
</organism>
<dbReference type="Gene3D" id="3.30.70.270">
    <property type="match status" value="1"/>
</dbReference>
<keyword evidence="2 4" id="KW-0548">Nucleotidyltransferase</keyword>
<comment type="catalytic activity">
    <reaction evidence="4">
        <text>RNA(n) + a ribonucleoside 5'-triphosphate = RNA(n+1) + diphosphate</text>
        <dbReference type="Rhea" id="RHEA:21248"/>
        <dbReference type="Rhea" id="RHEA-COMP:14527"/>
        <dbReference type="Rhea" id="RHEA-COMP:17342"/>
        <dbReference type="ChEBI" id="CHEBI:33019"/>
        <dbReference type="ChEBI" id="CHEBI:61557"/>
        <dbReference type="ChEBI" id="CHEBI:140395"/>
        <dbReference type="EC" id="2.7.7.48"/>
    </reaction>
</comment>
<dbReference type="Pfam" id="PF00998">
    <property type="entry name" value="RdRP_3"/>
    <property type="match status" value="1"/>
</dbReference>
<dbReference type="CDD" id="cd23179">
    <property type="entry name" value="ps_ssRNAv_Tolivirales_RdRp"/>
    <property type="match status" value="1"/>
</dbReference>
<dbReference type="InterPro" id="IPR043502">
    <property type="entry name" value="DNA/RNA_pol_sf"/>
</dbReference>
<keyword evidence="4" id="KW-0547">Nucleotide-binding</keyword>
<dbReference type="InterPro" id="IPR002166">
    <property type="entry name" value="RNA_pol_HCV"/>
</dbReference>
<dbReference type="InterPro" id="IPR043128">
    <property type="entry name" value="Rev_trsase/Diguanyl_cyclase"/>
</dbReference>
<dbReference type="GO" id="GO:0000166">
    <property type="term" value="F:nucleotide binding"/>
    <property type="evidence" value="ECO:0007669"/>
    <property type="project" value="UniProtKB-KW"/>
</dbReference>
<dbReference type="GO" id="GO:0003723">
    <property type="term" value="F:RNA binding"/>
    <property type="evidence" value="ECO:0007669"/>
    <property type="project" value="InterPro"/>
</dbReference>
<dbReference type="InterPro" id="IPR007094">
    <property type="entry name" value="RNA-dir_pol_PSvirus"/>
</dbReference>
<reference evidence="6" key="1">
    <citation type="submission" date="2015-08" db="EMBL/GenBank/DDBJ databases">
        <authorList>
            <person name="Babu N.S."/>
            <person name="Beckwith C.J."/>
            <person name="Beseler K.G."/>
            <person name="Brison A."/>
            <person name="Carone J.V."/>
            <person name="Caskin T.P."/>
            <person name="Diamond M."/>
            <person name="Durham M.E."/>
            <person name="Foxe J.M."/>
            <person name="Go M."/>
            <person name="Henderson B.A."/>
            <person name="Jones I.B."/>
            <person name="McGettigan J.A."/>
            <person name="Micheletti S.J."/>
            <person name="Nasrallah M.E."/>
            <person name="Ortiz D."/>
            <person name="Piller C.R."/>
            <person name="Privatt S.R."/>
            <person name="Schneider S.L."/>
            <person name="Sharp S."/>
            <person name="Smith T.C."/>
            <person name="Stanton J.D."/>
            <person name="Ullery H.E."/>
            <person name="Wilson R.J."/>
            <person name="Serrano M.G."/>
            <person name="Buck G."/>
            <person name="Lee V."/>
            <person name="Wang Y."/>
            <person name="Carvalho R."/>
            <person name="Voegtly L."/>
            <person name="Shi R."/>
            <person name="Duckworth R."/>
            <person name="Johnson A."/>
            <person name="Loviza R."/>
            <person name="Walstead R."/>
            <person name="Shah Z."/>
            <person name="Kiflezghi M."/>
            <person name="Wade K."/>
            <person name="Ball S.L."/>
            <person name="Bradley K.W."/>
            <person name="Asai D.J."/>
            <person name="Bowman C.A."/>
            <person name="Russell D.A."/>
            <person name="Pope W.H."/>
            <person name="Jacobs-Sera D."/>
            <person name="Hendrix R.W."/>
            <person name="Hatfull G.F."/>
        </authorList>
    </citation>
    <scope>NUCLEOTIDE SEQUENCE</scope>
    <source>
        <strain evidence="6">SaSSRV2-1</strain>
    </source>
</reference>
<dbReference type="EC" id="2.7.7.48" evidence="4"/>
<reference evidence="6" key="2">
    <citation type="journal article" date="2016" name="Virus Res.">
        <title>Novel mycoviruses discovered from metatranscriptomics survey of soybean phyllosphere phytobiomes.</title>
        <authorList>
            <person name="Marzano S.Y."/>
            <person name="Domier L.L."/>
        </authorList>
    </citation>
    <scope>NUCLEOTIDE SEQUENCE</scope>
    <source>
        <strain evidence="6">SaSSRV2-1</strain>
    </source>
</reference>
<dbReference type="EMBL" id="KT598234">
    <property type="protein sequence ID" value="ALM62236.1"/>
    <property type="molecule type" value="Genomic_RNA"/>
</dbReference>
<evidence type="ECO:0000259" key="5">
    <source>
        <dbReference type="PROSITE" id="PS50507"/>
    </source>
</evidence>
<keyword evidence="3 4" id="KW-0693">Viral RNA replication</keyword>
<protein>
    <recommendedName>
        <fullName evidence="4">RNA-directed RNA polymerase</fullName>
        <ecNumber evidence="4">2.7.7.48</ecNumber>
    </recommendedName>
</protein>
<accession>A0A0S1WF51</accession>
<sequence>MWTAYRAPLQGAFVPVCNRPCPHNEVTALAMRTMGEVPAQVFGPVSAGSEATWRQLLKFARRYRDGALSWRATAESYSGTLRRRYLEAARSLEEDGLSTHQDWTIRAFLKTEKNRVPGKAMKPRLIYPRSPRYNLEVASRLKPFEHWLWGRLKGSVLGFDGSRLVAKGLNQRQRANLIKRKFDSFSRCVCFEADGKAFEAHVGPAALAKEHAVYAAAFPGDRRLGFLLSKQLELSGTTSCGAKFRRDGGRASGDFNTGMGNSLCFLVEVVSALKTFALSKFDVLVDGDNVLVFLEAAESEPVLGGFSDAILQSCGHEVLLERPAFVLEDVRFGGSAPVFLGDKHGWSMVREHHRVISGAFSSHIYLREPVFAREWMVGVSMCELSQARGVPILQAFFTSAIRALGPVRRVREHPHRDALALGAWFATEDSALEVSLEARVSFERAFGVPMEEQRRLERSFDDMVFGSSWECLSGVEDASDLQDFIDKLVYNGP</sequence>
<name>A0A0S1WF51_9VIRU</name>
<dbReference type="SUPFAM" id="SSF56672">
    <property type="entry name" value="DNA/RNA polymerases"/>
    <property type="match status" value="1"/>
</dbReference>
<evidence type="ECO:0000256" key="1">
    <source>
        <dbReference type="ARBA" id="ARBA00022679"/>
    </source>
</evidence>
<dbReference type="PROSITE" id="PS50507">
    <property type="entry name" value="RDRP_SSRNA_POS"/>
    <property type="match status" value="1"/>
</dbReference>
<dbReference type="GO" id="GO:0003968">
    <property type="term" value="F:RNA-directed RNA polymerase activity"/>
    <property type="evidence" value="ECO:0007669"/>
    <property type="project" value="UniProtKB-KW"/>
</dbReference>
<feature type="domain" description="RdRp catalytic" evidence="5">
    <location>
        <begin position="188"/>
        <end position="302"/>
    </location>
</feature>
<keyword evidence="4" id="KW-0696">RNA-directed RNA polymerase</keyword>
<evidence type="ECO:0000256" key="3">
    <source>
        <dbReference type="ARBA" id="ARBA00022953"/>
    </source>
</evidence>
<dbReference type="GO" id="GO:0039694">
    <property type="term" value="P:viral RNA genome replication"/>
    <property type="evidence" value="ECO:0007669"/>
    <property type="project" value="InterPro"/>
</dbReference>
<evidence type="ECO:0000256" key="2">
    <source>
        <dbReference type="ARBA" id="ARBA00022695"/>
    </source>
</evidence>